<keyword evidence="1" id="KW-0472">Membrane</keyword>
<keyword evidence="1" id="KW-1133">Transmembrane helix</keyword>
<organism evidence="2 3">
    <name type="scientific">Glossina brevipalpis</name>
    <dbReference type="NCBI Taxonomy" id="37001"/>
    <lineage>
        <taxon>Eukaryota</taxon>
        <taxon>Metazoa</taxon>
        <taxon>Ecdysozoa</taxon>
        <taxon>Arthropoda</taxon>
        <taxon>Hexapoda</taxon>
        <taxon>Insecta</taxon>
        <taxon>Pterygota</taxon>
        <taxon>Neoptera</taxon>
        <taxon>Endopterygota</taxon>
        <taxon>Diptera</taxon>
        <taxon>Brachycera</taxon>
        <taxon>Muscomorpha</taxon>
        <taxon>Hippoboscoidea</taxon>
        <taxon>Glossinidae</taxon>
        <taxon>Glossina</taxon>
    </lineage>
</organism>
<keyword evidence="1" id="KW-0812">Transmembrane</keyword>
<evidence type="ECO:0000313" key="3">
    <source>
        <dbReference type="Proteomes" id="UP000091820"/>
    </source>
</evidence>
<accession>A0A1A9W1X7</accession>
<protein>
    <submittedName>
        <fullName evidence="2">Uncharacterized protein</fullName>
    </submittedName>
</protein>
<keyword evidence="3" id="KW-1185">Reference proteome</keyword>
<dbReference type="EnsemblMetazoa" id="GBRI003395-RA">
    <property type="protein sequence ID" value="GBRI003395-PA"/>
    <property type="gene ID" value="GBRI003395"/>
</dbReference>
<reference evidence="3" key="1">
    <citation type="submission" date="2014-03" db="EMBL/GenBank/DDBJ databases">
        <authorList>
            <person name="Aksoy S."/>
            <person name="Warren W."/>
            <person name="Wilson R.K."/>
        </authorList>
    </citation>
    <scope>NUCLEOTIDE SEQUENCE [LARGE SCALE GENOMIC DNA]</scope>
    <source>
        <strain evidence="3">IAEA</strain>
    </source>
</reference>
<evidence type="ECO:0000256" key="1">
    <source>
        <dbReference type="SAM" id="Phobius"/>
    </source>
</evidence>
<proteinExistence type="predicted"/>
<name>A0A1A9W1X7_9MUSC</name>
<feature type="transmembrane region" description="Helical" evidence="1">
    <location>
        <begin position="24"/>
        <end position="44"/>
    </location>
</feature>
<dbReference type="VEuPathDB" id="VectorBase:GBRI003395"/>
<dbReference type="Proteomes" id="UP000091820">
    <property type="component" value="Unassembled WGS sequence"/>
</dbReference>
<reference evidence="2" key="2">
    <citation type="submission" date="2020-05" db="UniProtKB">
        <authorList>
            <consortium name="EnsemblMetazoa"/>
        </authorList>
    </citation>
    <scope>IDENTIFICATION</scope>
    <source>
        <strain evidence="2">IAEA</strain>
    </source>
</reference>
<evidence type="ECO:0000313" key="2">
    <source>
        <dbReference type="EnsemblMetazoa" id="GBRI003395-PA"/>
    </source>
</evidence>
<sequence>MEDIHDSFVFVYSTHILADFKSDGASVISIVGTAGHVLLSFILLPHKFPMLHMPESSEVNKIPSPSCDDLKLPLHLAAMLPLDCCGFLRRIEVALEFNTCPGLLLKQTLFFQEFQTKQQQCLEKNKNT</sequence>
<dbReference type="AlphaFoldDB" id="A0A1A9W1X7"/>